<dbReference type="EMBL" id="ACCF01000028">
    <property type="protein sequence ID" value="EEF69385.1"/>
    <property type="molecule type" value="Genomic_DNA"/>
</dbReference>
<dbReference type="PANTHER" id="PTHR43333:SF1">
    <property type="entry name" value="D-ISOMER SPECIFIC 2-HYDROXYACID DEHYDROGENASE NAD-BINDING DOMAIN-CONTAINING PROTEIN"/>
    <property type="match status" value="1"/>
</dbReference>
<dbReference type="GO" id="GO:0051287">
    <property type="term" value="F:NAD binding"/>
    <property type="evidence" value="ECO:0007669"/>
    <property type="project" value="InterPro"/>
</dbReference>
<dbReference type="PANTHER" id="PTHR43333">
    <property type="entry name" value="2-HACID_DH_C DOMAIN-CONTAINING PROTEIN"/>
    <property type="match status" value="1"/>
</dbReference>
<dbReference type="AlphaFoldDB" id="B9Y3N5"/>
<sequence length="345" mass="38731">MAIDAGRRLGYNEARKKDRTMEKVKVCWVIPTEPSLRESIQAACPQAQIDFCERTALDEQRVADAEVVIGNLPKRWLPEARALRWLHLESAGAEQYAQEELLGEDVLLSNSTGAYGPAIAEHMLAGVLSIYKKLNLYRENQKLRVWKNEGQVRSLKGSSVLIVGLGDIGREFGWRMKALGCTVTGVKRTPGGCPDYVDRLVLMDQIEEELPNADIVALCLPSTPETRHFFDQRRLALTRRDCVLVNVGRGVTVETPALCALLDQGHFGGLVLDVVDPEPLPMNNPLWGYDRVILTPHVSGNYNQQSTYDTVIAMAVENLQRYLDKQPLKYRVDRKSGYRVSNNQE</sequence>
<name>B9Y3N5_9FIRM</name>
<accession>B9Y3N5</accession>
<dbReference type="SUPFAM" id="SSF52283">
    <property type="entry name" value="Formate/glycerate dehydrogenase catalytic domain-like"/>
    <property type="match status" value="1"/>
</dbReference>
<evidence type="ECO:0000256" key="1">
    <source>
        <dbReference type="ARBA" id="ARBA00023002"/>
    </source>
</evidence>
<organism evidence="4 5">
    <name type="scientific">Holdemania filiformis DSM 12042</name>
    <dbReference type="NCBI Taxonomy" id="545696"/>
    <lineage>
        <taxon>Bacteria</taxon>
        <taxon>Bacillati</taxon>
        <taxon>Bacillota</taxon>
        <taxon>Erysipelotrichia</taxon>
        <taxon>Erysipelotrichales</taxon>
        <taxon>Erysipelotrichaceae</taxon>
        <taxon>Holdemania</taxon>
    </lineage>
</organism>
<dbReference type="Gene3D" id="3.40.50.720">
    <property type="entry name" value="NAD(P)-binding Rossmann-like Domain"/>
    <property type="match status" value="2"/>
</dbReference>
<evidence type="ECO:0000256" key="2">
    <source>
        <dbReference type="ARBA" id="ARBA00023027"/>
    </source>
</evidence>
<keyword evidence="2" id="KW-0520">NAD</keyword>
<dbReference type="CDD" id="cd05300">
    <property type="entry name" value="2-Hacid_dh_1"/>
    <property type="match status" value="1"/>
</dbReference>
<dbReference type="PRINTS" id="PR00411">
    <property type="entry name" value="PNDRDTASEI"/>
</dbReference>
<comment type="caution">
    <text evidence="4">The sequence shown here is derived from an EMBL/GenBank/DDBJ whole genome shotgun (WGS) entry which is preliminary data.</text>
</comment>
<evidence type="ECO:0000313" key="5">
    <source>
        <dbReference type="Proteomes" id="UP000005950"/>
    </source>
</evidence>
<proteinExistence type="predicted"/>
<dbReference type="InterPro" id="IPR036291">
    <property type="entry name" value="NAD(P)-bd_dom_sf"/>
</dbReference>
<protein>
    <submittedName>
        <fullName evidence="4">4-phosphoerythronate dehydrogenase</fullName>
        <ecNumber evidence="4">1.1.1.290</ecNumber>
    </submittedName>
</protein>
<dbReference type="SUPFAM" id="SSF51735">
    <property type="entry name" value="NAD(P)-binding Rossmann-fold domains"/>
    <property type="match status" value="1"/>
</dbReference>
<dbReference type="Proteomes" id="UP000005950">
    <property type="component" value="Unassembled WGS sequence"/>
</dbReference>
<dbReference type="InterPro" id="IPR006140">
    <property type="entry name" value="D-isomer_DH_NAD-bd"/>
</dbReference>
<dbReference type="Pfam" id="PF02826">
    <property type="entry name" value="2-Hacid_dh_C"/>
    <property type="match status" value="1"/>
</dbReference>
<evidence type="ECO:0000259" key="3">
    <source>
        <dbReference type="Pfam" id="PF02826"/>
    </source>
</evidence>
<dbReference type="STRING" id="545696.HOLDEFILI_00410"/>
<feature type="domain" description="D-isomer specific 2-hydroxyacid dehydrogenase NAD-binding" evidence="3">
    <location>
        <begin position="125"/>
        <end position="299"/>
    </location>
</feature>
<evidence type="ECO:0000313" key="4">
    <source>
        <dbReference type="EMBL" id="EEF69385.1"/>
    </source>
</evidence>
<reference evidence="4 5" key="2">
    <citation type="submission" date="2009-02" db="EMBL/GenBank/DDBJ databases">
        <title>Draft genome sequence of Holdemania filiformis DSM 12042.</title>
        <authorList>
            <person name="Sudarsanam P."/>
            <person name="Ley R."/>
            <person name="Guruge J."/>
            <person name="Turnbaugh P.J."/>
            <person name="Mahowald M."/>
            <person name="Liep D."/>
            <person name="Gordon J."/>
        </authorList>
    </citation>
    <scope>NUCLEOTIDE SEQUENCE [LARGE SCALE GENOMIC DNA]</scope>
    <source>
        <strain evidence="4 5">DSM 12042</strain>
    </source>
</reference>
<reference evidence="4 5" key="1">
    <citation type="submission" date="2008-12" db="EMBL/GenBank/DDBJ databases">
        <authorList>
            <person name="Fulton L."/>
            <person name="Clifton S."/>
            <person name="Fulton B."/>
            <person name="Xu J."/>
            <person name="Minx P."/>
            <person name="Pepin K.H."/>
            <person name="Johnson M."/>
            <person name="Bhonagiri V."/>
            <person name="Nash W.E."/>
            <person name="Mardis E.R."/>
            <person name="Wilson R.K."/>
        </authorList>
    </citation>
    <scope>NUCLEOTIDE SEQUENCE [LARGE SCALE GENOMIC DNA]</scope>
    <source>
        <strain evidence="4 5">DSM 12042</strain>
    </source>
</reference>
<dbReference type="HOGENOM" id="CLU_019796_1_0_9"/>
<dbReference type="eggNOG" id="COG0111">
    <property type="taxonomic scope" value="Bacteria"/>
</dbReference>
<dbReference type="EC" id="1.1.1.290" evidence="4"/>
<dbReference type="GO" id="GO:0033711">
    <property type="term" value="F:4-phosphoerythronate dehydrogenase activity"/>
    <property type="evidence" value="ECO:0007669"/>
    <property type="project" value="UniProtKB-EC"/>
</dbReference>
<keyword evidence="1 4" id="KW-0560">Oxidoreductase</keyword>
<gene>
    <name evidence="4" type="primary">pdxB</name>
    <name evidence="4" type="ORF">HOLDEFILI_00410</name>
</gene>